<accession>A0A940DKT9</accession>
<dbReference type="Proteomes" id="UP000712007">
    <property type="component" value="Unassembled WGS sequence"/>
</dbReference>
<dbReference type="Gene3D" id="3.40.50.300">
    <property type="entry name" value="P-loop containing nucleotide triphosphate hydrolases"/>
    <property type="match status" value="1"/>
</dbReference>
<dbReference type="Pfam" id="PF18133">
    <property type="entry name" value="HydF_tetramer"/>
    <property type="match status" value="1"/>
</dbReference>
<dbReference type="InterPro" id="IPR027417">
    <property type="entry name" value="P-loop_NTPase"/>
</dbReference>
<dbReference type="InterPro" id="IPR023873">
    <property type="entry name" value="FeFe-hyd_GTPase_HydF"/>
</dbReference>
<dbReference type="PANTHER" id="PTHR42714">
    <property type="entry name" value="TRNA MODIFICATION GTPASE GTPBP3"/>
    <property type="match status" value="1"/>
</dbReference>
<dbReference type="Pfam" id="PF18128">
    <property type="entry name" value="HydF_dimer"/>
    <property type="match status" value="1"/>
</dbReference>
<evidence type="ECO:0000259" key="2">
    <source>
        <dbReference type="Pfam" id="PF18128"/>
    </source>
</evidence>
<dbReference type="NCBIfam" id="TIGR03918">
    <property type="entry name" value="GTP_HydF"/>
    <property type="match status" value="1"/>
</dbReference>
<evidence type="ECO:0000313" key="5">
    <source>
        <dbReference type="Proteomes" id="UP000712007"/>
    </source>
</evidence>
<dbReference type="EMBL" id="JADIMV010000121">
    <property type="protein sequence ID" value="MBO8440393.1"/>
    <property type="molecule type" value="Genomic_DNA"/>
</dbReference>
<dbReference type="InterPro" id="IPR040644">
    <property type="entry name" value="HydF_tetramer"/>
</dbReference>
<dbReference type="GO" id="GO:0002098">
    <property type="term" value="P:tRNA wobble uridine modification"/>
    <property type="evidence" value="ECO:0007669"/>
    <property type="project" value="TreeGrafter"/>
</dbReference>
<dbReference type="GO" id="GO:0005525">
    <property type="term" value="F:GTP binding"/>
    <property type="evidence" value="ECO:0007669"/>
    <property type="project" value="InterPro"/>
</dbReference>
<dbReference type="Gene3D" id="3.40.50.11420">
    <property type="match status" value="1"/>
</dbReference>
<protein>
    <submittedName>
        <fullName evidence="4">[FeFe] hydrogenase H-cluster maturation GTPase HydF</fullName>
    </submittedName>
</protein>
<dbReference type="Pfam" id="PF01926">
    <property type="entry name" value="MMR_HSR1"/>
    <property type="match status" value="1"/>
</dbReference>
<dbReference type="PANTHER" id="PTHR42714:SF6">
    <property type="entry name" value="TRANSLATION INITIATION FACTOR IF-2"/>
    <property type="match status" value="1"/>
</dbReference>
<reference evidence="4" key="1">
    <citation type="submission" date="2020-10" db="EMBL/GenBank/DDBJ databases">
        <authorList>
            <person name="Gilroy R."/>
        </authorList>
    </citation>
    <scope>NUCLEOTIDE SEQUENCE</scope>
    <source>
        <strain evidence="4">3924</strain>
    </source>
</reference>
<reference evidence="4" key="2">
    <citation type="journal article" date="2021" name="PeerJ">
        <title>Extensive microbial diversity within the chicken gut microbiome revealed by metagenomics and culture.</title>
        <authorList>
            <person name="Gilroy R."/>
            <person name="Ravi A."/>
            <person name="Getino M."/>
            <person name="Pursley I."/>
            <person name="Horton D.L."/>
            <person name="Alikhan N.F."/>
            <person name="Baker D."/>
            <person name="Gharbi K."/>
            <person name="Hall N."/>
            <person name="Watson M."/>
            <person name="Adriaenssens E.M."/>
            <person name="Foster-Nyarko E."/>
            <person name="Jarju S."/>
            <person name="Secka A."/>
            <person name="Antonio M."/>
            <person name="Oren A."/>
            <person name="Chaudhuri R.R."/>
            <person name="La Ragione R."/>
            <person name="Hildebrand F."/>
            <person name="Pallen M.J."/>
        </authorList>
    </citation>
    <scope>NUCLEOTIDE SEQUENCE</scope>
    <source>
        <strain evidence="4">3924</strain>
    </source>
</reference>
<organism evidence="4 5">
    <name type="scientific">Candidatus Aphodosoma intestinipullorum</name>
    <dbReference type="NCBI Taxonomy" id="2840674"/>
    <lineage>
        <taxon>Bacteria</taxon>
        <taxon>Pseudomonadati</taxon>
        <taxon>Bacteroidota</taxon>
        <taxon>Bacteroidia</taxon>
        <taxon>Bacteroidales</taxon>
        <taxon>Candidatus Aphodosoma</taxon>
    </lineage>
</organism>
<evidence type="ECO:0000259" key="1">
    <source>
        <dbReference type="Pfam" id="PF01926"/>
    </source>
</evidence>
<dbReference type="CDD" id="cd00880">
    <property type="entry name" value="Era_like"/>
    <property type="match status" value="1"/>
</dbReference>
<dbReference type="GO" id="GO:0030488">
    <property type="term" value="P:tRNA methylation"/>
    <property type="evidence" value="ECO:0007669"/>
    <property type="project" value="TreeGrafter"/>
</dbReference>
<dbReference type="InterPro" id="IPR005225">
    <property type="entry name" value="Small_GTP-bd"/>
</dbReference>
<dbReference type="NCBIfam" id="TIGR00231">
    <property type="entry name" value="small_GTP"/>
    <property type="match status" value="1"/>
</dbReference>
<gene>
    <name evidence="4" type="primary">hydF</name>
    <name evidence="4" type="ORF">IAC51_07065</name>
</gene>
<name>A0A940DKT9_9BACT</name>
<evidence type="ECO:0000259" key="3">
    <source>
        <dbReference type="Pfam" id="PF18133"/>
    </source>
</evidence>
<sequence>MNNLIDRLHIGIFGPRNAGKSSLLNALTGQDIAIVSPVAGTTTDPVVKNMEINGLGATALIDTAGYDDYGSIGAMRVTKTKQTLSKCDIALFVVPDTLFSDAAATDEALRWFKMIESLVPDTLPVVNCFTEKKPDKERLARLFGTAVTEVNALTRDGINELRCAIVRTRESRSDGSALTIVSHLVQPEDVVLLVMPQDLQAPRGRLILPQVQTIRELLDSRCVTVSCTTATLPAALASLAAPPRLIVTDSQAFRTVYEQKPEGSLLTSFSVLFARVKGDIDTFVSGATAIESLNADSRVLIAEACTHAPLAEDIGREKIPALLRKRFGDIRIDIVSGNDFPDDLTPYSLIIHCGACMFNRRHVLSRIAAAQAAGVPITNYGVFLAYMNGIIDHVVW</sequence>
<dbReference type="InterPro" id="IPR006073">
    <property type="entry name" value="GTP-bd"/>
</dbReference>
<evidence type="ECO:0000313" key="4">
    <source>
        <dbReference type="EMBL" id="MBO8440393.1"/>
    </source>
</evidence>
<dbReference type="GO" id="GO:0005737">
    <property type="term" value="C:cytoplasm"/>
    <property type="evidence" value="ECO:0007669"/>
    <property type="project" value="TreeGrafter"/>
</dbReference>
<proteinExistence type="predicted"/>
<feature type="domain" description="Hydrogen maturase F dimerization" evidence="2">
    <location>
        <begin position="180"/>
        <end position="278"/>
    </location>
</feature>
<comment type="caution">
    <text evidence="4">The sequence shown here is derived from an EMBL/GenBank/DDBJ whole genome shotgun (WGS) entry which is preliminary data.</text>
</comment>
<feature type="domain" description="Hydrogen maturase F tetramerization" evidence="3">
    <location>
        <begin position="282"/>
        <end position="394"/>
    </location>
</feature>
<dbReference type="InterPro" id="IPR041606">
    <property type="entry name" value="HydF_dimer"/>
</dbReference>
<dbReference type="Gene3D" id="3.40.50.11410">
    <property type="match status" value="1"/>
</dbReference>
<dbReference type="AlphaFoldDB" id="A0A940DKT9"/>
<feature type="domain" description="G" evidence="1">
    <location>
        <begin position="9"/>
        <end position="100"/>
    </location>
</feature>
<dbReference type="SUPFAM" id="SSF52540">
    <property type="entry name" value="P-loop containing nucleoside triphosphate hydrolases"/>
    <property type="match status" value="1"/>
</dbReference>